<feature type="region of interest" description="Disordered" evidence="1">
    <location>
        <begin position="1"/>
        <end position="23"/>
    </location>
</feature>
<dbReference type="AlphaFoldDB" id="A0A6J4KUV1"/>
<name>A0A6J4KUV1_9HYPH</name>
<accession>A0A6J4KUV1</accession>
<proteinExistence type="predicted"/>
<dbReference type="EMBL" id="CADCUC010000120">
    <property type="protein sequence ID" value="CAA9313973.1"/>
    <property type="molecule type" value="Genomic_DNA"/>
</dbReference>
<evidence type="ECO:0000256" key="1">
    <source>
        <dbReference type="SAM" id="MobiDB-lite"/>
    </source>
</evidence>
<feature type="region of interest" description="Disordered" evidence="1">
    <location>
        <begin position="127"/>
        <end position="179"/>
    </location>
</feature>
<feature type="region of interest" description="Disordered" evidence="1">
    <location>
        <begin position="88"/>
        <end position="110"/>
    </location>
</feature>
<evidence type="ECO:0000313" key="2">
    <source>
        <dbReference type="EMBL" id="CAA9313973.1"/>
    </source>
</evidence>
<feature type="compositionally biased region" description="Polar residues" evidence="1">
    <location>
        <begin position="1"/>
        <end position="12"/>
    </location>
</feature>
<organism evidence="2">
    <name type="scientific">uncultured Microvirga sp</name>
    <dbReference type="NCBI Taxonomy" id="412392"/>
    <lineage>
        <taxon>Bacteria</taxon>
        <taxon>Pseudomonadati</taxon>
        <taxon>Pseudomonadota</taxon>
        <taxon>Alphaproteobacteria</taxon>
        <taxon>Hyphomicrobiales</taxon>
        <taxon>Methylobacteriaceae</taxon>
        <taxon>Microvirga</taxon>
        <taxon>environmental samples</taxon>
    </lineage>
</organism>
<protein>
    <submittedName>
        <fullName evidence="2">Uncharacterized protein</fullName>
    </submittedName>
</protein>
<reference evidence="2" key="1">
    <citation type="submission" date="2020-02" db="EMBL/GenBank/DDBJ databases">
        <authorList>
            <person name="Meier V. D."/>
        </authorList>
    </citation>
    <scope>NUCLEOTIDE SEQUENCE</scope>
    <source>
        <strain evidence="2">AVDCRST_MAG90</strain>
    </source>
</reference>
<gene>
    <name evidence="2" type="ORF">AVDCRST_MAG90-650</name>
</gene>
<sequence length="179" mass="19252">MTLSHTTPSRTPDGTAEQSEKDPRGLNDWIGLFAICPQAACRRAGRCVGDPRDGRWGFHPCFTHYREEMRFLLRGPGGSMLETISSILGEDSDSNEPPGDGDGPSGPMPATLLEFVYGGRPGKLRSLVRPKGVPGPGSWEEDPEAFTRYMEAGDWRDPAASLPAPKDRRERGAGGAAAG</sequence>